<dbReference type="Proteomes" id="UP000050424">
    <property type="component" value="Unassembled WGS sequence"/>
</dbReference>
<evidence type="ECO:0000259" key="7">
    <source>
        <dbReference type="SMART" id="SM00906"/>
    </source>
</evidence>
<evidence type="ECO:0000313" key="9">
    <source>
        <dbReference type="Proteomes" id="UP000050424"/>
    </source>
</evidence>
<organism evidence="8 9">
    <name type="scientific">Neonectria ditissima</name>
    <dbReference type="NCBI Taxonomy" id="78410"/>
    <lineage>
        <taxon>Eukaryota</taxon>
        <taxon>Fungi</taxon>
        <taxon>Dikarya</taxon>
        <taxon>Ascomycota</taxon>
        <taxon>Pezizomycotina</taxon>
        <taxon>Sordariomycetes</taxon>
        <taxon>Hypocreomycetidae</taxon>
        <taxon>Hypocreales</taxon>
        <taxon>Nectriaceae</taxon>
        <taxon>Neonectria</taxon>
    </lineage>
</organism>
<evidence type="ECO:0000256" key="5">
    <source>
        <dbReference type="ARBA" id="ARBA00023163"/>
    </source>
</evidence>
<dbReference type="OrthoDB" id="4161332at2759"/>
<dbReference type="Gene3D" id="4.10.240.10">
    <property type="entry name" value="Zn(2)-C6 fungal-type DNA-binding domain"/>
    <property type="match status" value="1"/>
</dbReference>
<keyword evidence="2" id="KW-0862">Zinc</keyword>
<evidence type="ECO:0000256" key="4">
    <source>
        <dbReference type="ARBA" id="ARBA00023125"/>
    </source>
</evidence>
<dbReference type="InterPro" id="IPR051615">
    <property type="entry name" value="Transcr_Regulatory_Elem"/>
</dbReference>
<protein>
    <recommendedName>
        <fullName evidence="7">Xylanolytic transcriptional activator regulatory domain-containing protein</fullName>
    </recommendedName>
</protein>
<dbReference type="Pfam" id="PF04082">
    <property type="entry name" value="Fungal_trans"/>
    <property type="match status" value="1"/>
</dbReference>
<dbReference type="EMBL" id="LKCW01000047">
    <property type="protein sequence ID" value="KPM42497.1"/>
    <property type="molecule type" value="Genomic_DNA"/>
</dbReference>
<evidence type="ECO:0000256" key="3">
    <source>
        <dbReference type="ARBA" id="ARBA00023015"/>
    </source>
</evidence>
<name>A0A0P7BPM1_9HYPO</name>
<dbReference type="InterPro" id="IPR036864">
    <property type="entry name" value="Zn2-C6_fun-type_DNA-bd_sf"/>
</dbReference>
<evidence type="ECO:0000256" key="6">
    <source>
        <dbReference type="ARBA" id="ARBA00023242"/>
    </source>
</evidence>
<evidence type="ECO:0000256" key="2">
    <source>
        <dbReference type="ARBA" id="ARBA00022833"/>
    </source>
</evidence>
<dbReference type="GO" id="GO:0008270">
    <property type="term" value="F:zinc ion binding"/>
    <property type="evidence" value="ECO:0007669"/>
    <property type="project" value="InterPro"/>
</dbReference>
<reference evidence="8 9" key="1">
    <citation type="submission" date="2015-09" db="EMBL/GenBank/DDBJ databases">
        <title>Draft genome of a European isolate of the apple canker pathogen Neonectria ditissima.</title>
        <authorList>
            <person name="Gomez-Cortecero A."/>
            <person name="Harrison R.J."/>
            <person name="Armitage A.D."/>
        </authorList>
    </citation>
    <scope>NUCLEOTIDE SEQUENCE [LARGE SCALE GENOMIC DNA]</scope>
    <source>
        <strain evidence="8 9">R09/05</strain>
    </source>
</reference>
<dbReference type="AlphaFoldDB" id="A0A0P7BPM1"/>
<gene>
    <name evidence="8" type="ORF">AK830_g4036</name>
</gene>
<keyword evidence="1" id="KW-0479">Metal-binding</keyword>
<dbReference type="STRING" id="78410.A0A0P7BPM1"/>
<dbReference type="GO" id="GO:0003677">
    <property type="term" value="F:DNA binding"/>
    <property type="evidence" value="ECO:0007669"/>
    <property type="project" value="UniProtKB-KW"/>
</dbReference>
<keyword evidence="3" id="KW-0805">Transcription regulation</keyword>
<dbReference type="GO" id="GO:0006351">
    <property type="term" value="P:DNA-templated transcription"/>
    <property type="evidence" value="ECO:0007669"/>
    <property type="project" value="InterPro"/>
</dbReference>
<dbReference type="CDD" id="cd12148">
    <property type="entry name" value="fungal_TF_MHR"/>
    <property type="match status" value="1"/>
</dbReference>
<dbReference type="SMART" id="SM00906">
    <property type="entry name" value="Fungal_trans"/>
    <property type="match status" value="1"/>
</dbReference>
<evidence type="ECO:0000256" key="1">
    <source>
        <dbReference type="ARBA" id="ARBA00022723"/>
    </source>
</evidence>
<accession>A0A0P7BPM1</accession>
<keyword evidence="5" id="KW-0804">Transcription</keyword>
<dbReference type="PANTHER" id="PTHR31313">
    <property type="entry name" value="TY1 ENHANCER ACTIVATOR"/>
    <property type="match status" value="1"/>
</dbReference>
<proteinExistence type="predicted"/>
<sequence length="569" mass="63643">MAIKLTSSTDARGLRCSRTEPCESCQQAQQICEYRDDDRKRRPASRQYVTSLENHVASLESLLMRIKVASPEGRDKLLEGVSLDQWLDVPTASPVESSDTTAESDIRLVGEQKKNHSSGLQACPQGLLIYHGPTSIYRIRTGGPPPSSVDATSSEGQFDHVAEHFGINLEDELVAVAIRQFFRWQYPHFMFINREAFLRDHFGSRAKSRYWSLPLLLAICALGTVMSPDRTQAHMSEQFYAAAESIVIVSGLTHPSITAVQVFLCLAFYQIGKGDLSKGWELSGVAFRMAQDLGFQKDPQQWIASDASIATAEDIEIRRRIYWGCYTSDKIISLVLGRPVQLYDADGEVEHTGYLPDLPEMIPWLPAGADVSQMHETGSRGRSERSMACFSEHIRLSKFIEGVLCTLFSSKFRAHELSGLSPIDNLDLSLCRWQESLPDCIKWNRWEPPSAPLLPSVAALFILFNSTRIALHLDRINESSSSEQAQSISRSVCASSAQDVVALVRHYRTQHGLDHAPLMFIYGIVQAHRAMKALEVTPQEATYLVQSLDECCVAWGLAVEARAHLYEKY</sequence>
<keyword evidence="6" id="KW-0539">Nucleus</keyword>
<keyword evidence="4" id="KW-0238">DNA-binding</keyword>
<dbReference type="GO" id="GO:0000981">
    <property type="term" value="F:DNA-binding transcription factor activity, RNA polymerase II-specific"/>
    <property type="evidence" value="ECO:0007669"/>
    <property type="project" value="InterPro"/>
</dbReference>
<keyword evidence="9" id="KW-1185">Reference proteome</keyword>
<feature type="domain" description="Xylanolytic transcriptional activator regulatory" evidence="7">
    <location>
        <begin position="279"/>
        <end position="358"/>
    </location>
</feature>
<dbReference type="PANTHER" id="PTHR31313:SF81">
    <property type="entry name" value="TY1 ENHANCER ACTIVATOR"/>
    <property type="match status" value="1"/>
</dbReference>
<evidence type="ECO:0000313" key="8">
    <source>
        <dbReference type="EMBL" id="KPM42497.1"/>
    </source>
</evidence>
<dbReference type="InterPro" id="IPR007219">
    <property type="entry name" value="XnlR_reg_dom"/>
</dbReference>
<comment type="caution">
    <text evidence="8">The sequence shown here is derived from an EMBL/GenBank/DDBJ whole genome shotgun (WGS) entry which is preliminary data.</text>
</comment>